<name>A0A1G8VKH7_9BACI</name>
<accession>A0A1G8VKH7</accession>
<dbReference type="PANTHER" id="PTHR10438:SF468">
    <property type="entry name" value="THIOREDOXIN-1-RELATED"/>
    <property type="match status" value="1"/>
</dbReference>
<dbReference type="PROSITE" id="PS51352">
    <property type="entry name" value="THIOREDOXIN_2"/>
    <property type="match status" value="1"/>
</dbReference>
<feature type="domain" description="Thioredoxin" evidence="1">
    <location>
        <begin position="1"/>
        <end position="104"/>
    </location>
</feature>
<protein>
    <submittedName>
        <fullName evidence="2">Thiol-disulfide isomerase or thioredoxin</fullName>
    </submittedName>
</protein>
<dbReference type="Gene3D" id="3.40.30.10">
    <property type="entry name" value="Glutaredoxin"/>
    <property type="match status" value="1"/>
</dbReference>
<keyword evidence="3" id="KW-1185">Reference proteome</keyword>
<dbReference type="AlphaFoldDB" id="A0A1G8VKH7"/>
<dbReference type="InterPro" id="IPR013766">
    <property type="entry name" value="Thioredoxin_domain"/>
</dbReference>
<dbReference type="EMBL" id="FNEV01000009">
    <property type="protein sequence ID" value="SDJ66503.1"/>
    <property type="molecule type" value="Genomic_DNA"/>
</dbReference>
<dbReference type="Pfam" id="PF00085">
    <property type="entry name" value="Thioredoxin"/>
    <property type="match status" value="1"/>
</dbReference>
<dbReference type="SUPFAM" id="SSF52833">
    <property type="entry name" value="Thioredoxin-like"/>
    <property type="match status" value="1"/>
</dbReference>
<dbReference type="CDD" id="cd02947">
    <property type="entry name" value="TRX_family"/>
    <property type="match status" value="1"/>
</dbReference>
<dbReference type="GO" id="GO:0016853">
    <property type="term" value="F:isomerase activity"/>
    <property type="evidence" value="ECO:0007669"/>
    <property type="project" value="UniProtKB-KW"/>
</dbReference>
<evidence type="ECO:0000313" key="2">
    <source>
        <dbReference type="EMBL" id="SDJ66503.1"/>
    </source>
</evidence>
<sequence>MKQLESKEQFQQLIDNEKVIFMFSADWCPDCRVIEPVLPELEEENPEWTFYYVDRDQFIDVCADYSIFGIPSFLAFENADEKARFVSKDRKSKEEIQAFIDEAK</sequence>
<evidence type="ECO:0000259" key="1">
    <source>
        <dbReference type="PROSITE" id="PS51352"/>
    </source>
</evidence>
<dbReference type="InterPro" id="IPR050620">
    <property type="entry name" value="Thioredoxin_H-type-like"/>
</dbReference>
<dbReference type="PANTHER" id="PTHR10438">
    <property type="entry name" value="THIOREDOXIN"/>
    <property type="match status" value="1"/>
</dbReference>
<dbReference type="OrthoDB" id="7629852at2"/>
<gene>
    <name evidence="2" type="ORF">SAMN04490247_2764</name>
</gene>
<keyword evidence="2" id="KW-0413">Isomerase</keyword>
<reference evidence="3" key="1">
    <citation type="submission" date="2016-10" db="EMBL/GenBank/DDBJ databases">
        <authorList>
            <person name="Varghese N."/>
            <person name="Submissions S."/>
        </authorList>
    </citation>
    <scope>NUCLEOTIDE SEQUENCE [LARGE SCALE GENOMIC DNA]</scope>
    <source>
        <strain evidence="3">DSM 4771</strain>
    </source>
</reference>
<dbReference type="Proteomes" id="UP000199225">
    <property type="component" value="Unassembled WGS sequence"/>
</dbReference>
<dbReference type="RefSeq" id="WP_093194456.1">
    <property type="nucleotide sequence ID" value="NZ_FNEV01000009.1"/>
</dbReference>
<proteinExistence type="predicted"/>
<dbReference type="InterPro" id="IPR036249">
    <property type="entry name" value="Thioredoxin-like_sf"/>
</dbReference>
<organism evidence="2 3">
    <name type="scientific">Salimicrobium halophilum</name>
    <dbReference type="NCBI Taxonomy" id="86666"/>
    <lineage>
        <taxon>Bacteria</taxon>
        <taxon>Bacillati</taxon>
        <taxon>Bacillota</taxon>
        <taxon>Bacilli</taxon>
        <taxon>Bacillales</taxon>
        <taxon>Bacillaceae</taxon>
        <taxon>Salimicrobium</taxon>
    </lineage>
</organism>
<dbReference type="STRING" id="86666.SAMN04490247_2764"/>
<evidence type="ECO:0000313" key="3">
    <source>
        <dbReference type="Proteomes" id="UP000199225"/>
    </source>
</evidence>